<keyword evidence="2" id="KW-1133">Transmembrane helix</keyword>
<feature type="compositionally biased region" description="Low complexity" evidence="1">
    <location>
        <begin position="116"/>
        <end position="128"/>
    </location>
</feature>
<sequence length="237" mass="26555">MFRKARGMTCTVAAIKPKRRRHSLQVTLAPSRNWDKQTAGVFSTDSEVLSAHANMHWTVQIIVVLLNIAWIVFFLPPDPFSVFVQRRYIDEDMLFGDFCIQLPPVNIKSDKNDTNTTSLESTESSLTLQDNQSVDKSQQDCQCNKTNIQQKDLYYSKMSDIELRPPAPGCEPKIIMKFPNMEVCLDIEIYISAIGPLAPDLNDTSTSSLVGQMTPDSPPVLELTSSEVTTNSGDFCQ</sequence>
<dbReference type="EMBL" id="CAWUFR010000081">
    <property type="protein sequence ID" value="CAK6965274.1"/>
    <property type="molecule type" value="Genomic_DNA"/>
</dbReference>
<feature type="transmembrane region" description="Helical" evidence="2">
    <location>
        <begin position="57"/>
        <end position="76"/>
    </location>
</feature>
<accession>A0AAV1P0A7</accession>
<keyword evidence="4" id="KW-1185">Reference proteome</keyword>
<comment type="caution">
    <text evidence="3">The sequence shown here is derived from an EMBL/GenBank/DDBJ whole genome shotgun (WGS) entry which is preliminary data.</text>
</comment>
<organism evidence="3 4">
    <name type="scientific">Scomber scombrus</name>
    <name type="common">Atlantic mackerel</name>
    <name type="synonym">Scomber vernalis</name>
    <dbReference type="NCBI Taxonomy" id="13677"/>
    <lineage>
        <taxon>Eukaryota</taxon>
        <taxon>Metazoa</taxon>
        <taxon>Chordata</taxon>
        <taxon>Craniata</taxon>
        <taxon>Vertebrata</taxon>
        <taxon>Euteleostomi</taxon>
        <taxon>Actinopterygii</taxon>
        <taxon>Neopterygii</taxon>
        <taxon>Teleostei</taxon>
        <taxon>Neoteleostei</taxon>
        <taxon>Acanthomorphata</taxon>
        <taxon>Pelagiaria</taxon>
        <taxon>Scombriformes</taxon>
        <taxon>Scombridae</taxon>
        <taxon>Scomber</taxon>
    </lineage>
</organism>
<protein>
    <submittedName>
        <fullName evidence="3">Uncharacterized protein LOC127349512 isoform X2</fullName>
    </submittedName>
</protein>
<feature type="compositionally biased region" description="Polar residues" evidence="1">
    <location>
        <begin position="223"/>
        <end position="237"/>
    </location>
</feature>
<reference evidence="3 4" key="1">
    <citation type="submission" date="2024-01" db="EMBL/GenBank/DDBJ databases">
        <authorList>
            <person name="Alioto T."/>
            <person name="Alioto T."/>
            <person name="Gomez Garrido J."/>
        </authorList>
    </citation>
    <scope>NUCLEOTIDE SEQUENCE [LARGE SCALE GENOMIC DNA]</scope>
</reference>
<proteinExistence type="predicted"/>
<evidence type="ECO:0000256" key="1">
    <source>
        <dbReference type="SAM" id="MobiDB-lite"/>
    </source>
</evidence>
<name>A0AAV1P0A7_SCOSC</name>
<feature type="region of interest" description="Disordered" evidence="1">
    <location>
        <begin position="206"/>
        <end position="237"/>
    </location>
</feature>
<feature type="compositionally biased region" description="Polar residues" evidence="1">
    <location>
        <begin position="206"/>
        <end position="215"/>
    </location>
</feature>
<evidence type="ECO:0000256" key="2">
    <source>
        <dbReference type="SAM" id="Phobius"/>
    </source>
</evidence>
<evidence type="ECO:0000313" key="4">
    <source>
        <dbReference type="Proteomes" id="UP001314229"/>
    </source>
</evidence>
<evidence type="ECO:0000313" key="3">
    <source>
        <dbReference type="EMBL" id="CAK6965274.1"/>
    </source>
</evidence>
<keyword evidence="2" id="KW-0472">Membrane</keyword>
<dbReference type="AlphaFoldDB" id="A0AAV1P0A7"/>
<dbReference type="Proteomes" id="UP001314229">
    <property type="component" value="Unassembled WGS sequence"/>
</dbReference>
<keyword evidence="2" id="KW-0812">Transmembrane</keyword>
<feature type="region of interest" description="Disordered" evidence="1">
    <location>
        <begin position="110"/>
        <end position="131"/>
    </location>
</feature>
<gene>
    <name evidence="3" type="ORF">FSCOSCO3_A020194</name>
</gene>